<reference evidence="5" key="1">
    <citation type="journal article" date="2019" name="Int. J. Syst. Evol. Microbiol.">
        <title>The Global Catalogue of Microorganisms (GCM) 10K type strain sequencing project: providing services to taxonomists for standard genome sequencing and annotation.</title>
        <authorList>
            <consortium name="The Broad Institute Genomics Platform"/>
            <consortium name="The Broad Institute Genome Sequencing Center for Infectious Disease"/>
            <person name="Wu L."/>
            <person name="Ma J."/>
        </authorList>
    </citation>
    <scope>NUCLEOTIDE SEQUENCE [LARGE SCALE GENOMIC DNA]</scope>
    <source>
        <strain evidence="5">CGMCC 4.7645</strain>
    </source>
</reference>
<dbReference type="PROSITE" id="PS51898">
    <property type="entry name" value="TYR_RECOMBINASE"/>
    <property type="match status" value="1"/>
</dbReference>
<keyword evidence="5" id="KW-1185">Reference proteome</keyword>
<keyword evidence="1" id="KW-0233">DNA recombination</keyword>
<accession>A0ABW5FZC0</accession>
<gene>
    <name evidence="4" type="ORF">ACFSXZ_26885</name>
</gene>
<name>A0ABW5FZC0_9PSEU</name>
<protein>
    <submittedName>
        <fullName evidence="4">Tyrosine-type recombinase/integrase</fullName>
    </submittedName>
</protein>
<evidence type="ECO:0000259" key="3">
    <source>
        <dbReference type="PROSITE" id="PS51898"/>
    </source>
</evidence>
<dbReference type="Proteomes" id="UP001597417">
    <property type="component" value="Unassembled WGS sequence"/>
</dbReference>
<dbReference type="RefSeq" id="WP_378267981.1">
    <property type="nucleotide sequence ID" value="NZ_JBHUKR010000015.1"/>
</dbReference>
<evidence type="ECO:0000256" key="1">
    <source>
        <dbReference type="ARBA" id="ARBA00023172"/>
    </source>
</evidence>
<dbReference type="Gene3D" id="1.10.443.10">
    <property type="entry name" value="Intergrase catalytic core"/>
    <property type="match status" value="1"/>
</dbReference>
<dbReference type="SUPFAM" id="SSF56349">
    <property type="entry name" value="DNA breaking-rejoining enzymes"/>
    <property type="match status" value="1"/>
</dbReference>
<feature type="region of interest" description="Disordered" evidence="2">
    <location>
        <begin position="1"/>
        <end position="30"/>
    </location>
</feature>
<evidence type="ECO:0000313" key="4">
    <source>
        <dbReference type="EMBL" id="MFD2419959.1"/>
    </source>
</evidence>
<dbReference type="InterPro" id="IPR002104">
    <property type="entry name" value="Integrase_catalytic"/>
</dbReference>
<comment type="caution">
    <text evidence="4">The sequence shown here is derived from an EMBL/GenBank/DDBJ whole genome shotgun (WGS) entry which is preliminary data.</text>
</comment>
<proteinExistence type="predicted"/>
<evidence type="ECO:0000256" key="2">
    <source>
        <dbReference type="SAM" id="MobiDB-lite"/>
    </source>
</evidence>
<feature type="domain" description="Tyr recombinase" evidence="3">
    <location>
        <begin position="1"/>
        <end position="98"/>
    </location>
</feature>
<dbReference type="Pfam" id="PF00589">
    <property type="entry name" value="Phage_integrase"/>
    <property type="match status" value="1"/>
</dbReference>
<dbReference type="InterPro" id="IPR013762">
    <property type="entry name" value="Integrase-like_cat_sf"/>
</dbReference>
<dbReference type="InterPro" id="IPR011010">
    <property type="entry name" value="DNA_brk_join_enz"/>
</dbReference>
<organism evidence="4 5">
    <name type="scientific">Amycolatopsis pigmentata</name>
    <dbReference type="NCBI Taxonomy" id="450801"/>
    <lineage>
        <taxon>Bacteria</taxon>
        <taxon>Bacillati</taxon>
        <taxon>Actinomycetota</taxon>
        <taxon>Actinomycetes</taxon>
        <taxon>Pseudonocardiales</taxon>
        <taxon>Pseudonocardiaceae</taxon>
        <taxon>Amycolatopsis</taxon>
    </lineage>
</organism>
<dbReference type="EMBL" id="JBHUKR010000015">
    <property type="protein sequence ID" value="MFD2419959.1"/>
    <property type="molecule type" value="Genomic_DNA"/>
</dbReference>
<evidence type="ECO:0000313" key="5">
    <source>
        <dbReference type="Proteomes" id="UP001597417"/>
    </source>
</evidence>
<sequence>MQRRHTGAGSPSFTDGGWHGHKEPRKRRQGMWHDWDVWSAGQRDRSRVHDLRHTRATLLLMDGATIREVTDQLGHASITTTANIYGHVLDEAKRKMAGRMSRLADQD</sequence>